<organism evidence="7 8">
    <name type="scientific">Thalassospira xiamenensis M-5 = DSM 17429</name>
    <dbReference type="NCBI Taxonomy" id="1123366"/>
    <lineage>
        <taxon>Bacteria</taxon>
        <taxon>Pseudomonadati</taxon>
        <taxon>Pseudomonadota</taxon>
        <taxon>Alphaproteobacteria</taxon>
        <taxon>Rhodospirillales</taxon>
        <taxon>Thalassospiraceae</taxon>
        <taxon>Thalassospira</taxon>
    </lineage>
</organism>
<dbReference type="InterPro" id="IPR009009">
    <property type="entry name" value="RlpA-like_DPBB"/>
</dbReference>
<accession>A0AB72UD09</accession>
<keyword evidence="4" id="KW-0564">Palmitate</keyword>
<dbReference type="Pfam" id="PF03330">
    <property type="entry name" value="DPBB_1"/>
    <property type="match status" value="1"/>
</dbReference>
<dbReference type="InterPro" id="IPR012997">
    <property type="entry name" value="RplA"/>
</dbReference>
<dbReference type="SUPFAM" id="SSF50685">
    <property type="entry name" value="Barwin-like endoglucanases"/>
    <property type="match status" value="1"/>
</dbReference>
<evidence type="ECO:0000256" key="4">
    <source>
        <dbReference type="HAMAP-Rule" id="MF_02071"/>
    </source>
</evidence>
<keyword evidence="2 4" id="KW-0456">Lyase</keyword>
<dbReference type="InterPro" id="IPR036680">
    <property type="entry name" value="SPOR-like_sf"/>
</dbReference>
<dbReference type="SUPFAM" id="SSF110997">
    <property type="entry name" value="Sporulation related repeat"/>
    <property type="match status" value="1"/>
</dbReference>
<dbReference type="Gene3D" id="3.30.70.1070">
    <property type="entry name" value="Sporulation related repeat"/>
    <property type="match status" value="1"/>
</dbReference>
<dbReference type="Gene3D" id="2.40.40.10">
    <property type="entry name" value="RlpA-like domain"/>
    <property type="match status" value="1"/>
</dbReference>
<dbReference type="PANTHER" id="PTHR34183">
    <property type="entry name" value="ENDOLYTIC PEPTIDOGLYCAN TRANSGLYCOSYLASE RLPA"/>
    <property type="match status" value="1"/>
</dbReference>
<dbReference type="EMBL" id="CP004388">
    <property type="protein sequence ID" value="AJD52077.1"/>
    <property type="molecule type" value="Genomic_DNA"/>
</dbReference>
<keyword evidence="4" id="KW-1003">Cell membrane</keyword>
<keyword evidence="4" id="KW-0472">Membrane</keyword>
<dbReference type="PANTHER" id="PTHR34183:SF8">
    <property type="entry name" value="ENDOLYTIC PEPTIDOGLYCAN TRANSGLYCOSYLASE RLPA-RELATED"/>
    <property type="match status" value="1"/>
</dbReference>
<sequence>MPRNARKALVQGWNKGRWAAGALAMTVLLAGCAETQLAVHGVKRIGGSQQQAPVQVGSYKIGNPYEIAGQWYYPAADYEYKETGIASWYGPKFHGKKTANGEIFDQYEVSAAHRTLPMPSVVRVTNLENGRSLKVRINDRGPFAHSRIIDMSRRAAQLLGFEQKGTAKVMVEVIEDESRQMAAIAQGKAAPAVTVAEQQTVSAAPRDTVETVQLDNDGPITDSGEPTKSTIRLTPPVEKRATTQSVEQTALDGTVDEGEVVRVEPVSPSSIYVQAGAFSVYDNALNLRNRLYDMAPSKIEPVDVKGTTFYRVRLGPLNTVPEADILLERVIATGQNGAKVVVECADGALQSSVSGC</sequence>
<reference evidence="7 8" key="1">
    <citation type="journal article" date="2012" name="J. Bacteriol.">
        <title>Genome sequence of Thalassospira xiamenensis type strain M-5.</title>
        <authorList>
            <person name="Lai Q."/>
            <person name="Shao Z."/>
        </authorList>
    </citation>
    <scope>NUCLEOTIDE SEQUENCE [LARGE SCALE GENOMIC DNA]</scope>
    <source>
        <strain evidence="7 8">M-5</strain>
    </source>
</reference>
<dbReference type="InterPro" id="IPR007730">
    <property type="entry name" value="SPOR-like_dom"/>
</dbReference>
<proteinExistence type="inferred from homology"/>
<keyword evidence="3 4" id="KW-0961">Cell wall biogenesis/degradation</keyword>
<dbReference type="Pfam" id="PF05036">
    <property type="entry name" value="SPOR"/>
    <property type="match status" value="1"/>
</dbReference>
<gene>
    <name evidence="4" type="primary">rlpA</name>
    <name evidence="7" type="ORF">TH3_09805</name>
</gene>
<dbReference type="GO" id="GO:0042834">
    <property type="term" value="F:peptidoglycan binding"/>
    <property type="evidence" value="ECO:0007669"/>
    <property type="project" value="InterPro"/>
</dbReference>
<dbReference type="GeneID" id="31927633"/>
<dbReference type="GO" id="GO:0008932">
    <property type="term" value="F:lytic endotransglycosylase activity"/>
    <property type="evidence" value="ECO:0007669"/>
    <property type="project" value="UniProtKB-UniRule"/>
</dbReference>
<dbReference type="CDD" id="cd22268">
    <property type="entry name" value="DPBB_RlpA-like"/>
    <property type="match status" value="1"/>
</dbReference>
<dbReference type="AlphaFoldDB" id="A0AB72UD09"/>
<keyword evidence="4 7" id="KW-0449">Lipoprotein</keyword>
<comment type="subcellular location">
    <subcellularLocation>
        <location evidence="4">Cell membrane</location>
        <topology evidence="4">Lipid-anchor</topology>
    </subcellularLocation>
</comment>
<dbReference type="NCBIfam" id="TIGR00413">
    <property type="entry name" value="rlpA"/>
    <property type="match status" value="1"/>
</dbReference>
<evidence type="ECO:0000313" key="7">
    <source>
        <dbReference type="EMBL" id="AJD52077.1"/>
    </source>
</evidence>
<comment type="similarity">
    <text evidence="4 5">Belongs to the RlpA family.</text>
</comment>
<dbReference type="HAMAP" id="MF_02071">
    <property type="entry name" value="RlpA"/>
    <property type="match status" value="1"/>
</dbReference>
<dbReference type="RefSeq" id="WP_007089572.1">
    <property type="nucleotide sequence ID" value="NZ_CP004388.1"/>
</dbReference>
<dbReference type="GO" id="GO:0071555">
    <property type="term" value="P:cell wall organization"/>
    <property type="evidence" value="ECO:0007669"/>
    <property type="project" value="UniProtKB-KW"/>
</dbReference>
<protein>
    <recommendedName>
        <fullName evidence="4">Endolytic peptidoglycan transglycosylase RlpA</fullName>
        <ecNumber evidence="4">4.2.2.-</ecNumber>
    </recommendedName>
</protein>
<dbReference type="KEGG" id="txi:TH3_09805"/>
<dbReference type="InterPro" id="IPR034718">
    <property type="entry name" value="RlpA"/>
</dbReference>
<evidence type="ECO:0000313" key="8">
    <source>
        <dbReference type="Proteomes" id="UP000007127"/>
    </source>
</evidence>
<feature type="domain" description="SPOR" evidence="6">
    <location>
        <begin position="265"/>
        <end position="343"/>
    </location>
</feature>
<dbReference type="GO" id="GO:0005886">
    <property type="term" value="C:plasma membrane"/>
    <property type="evidence" value="ECO:0007669"/>
    <property type="project" value="UniProtKB-SubCell"/>
</dbReference>
<evidence type="ECO:0000256" key="3">
    <source>
        <dbReference type="ARBA" id="ARBA00023316"/>
    </source>
</evidence>
<dbReference type="Proteomes" id="UP000007127">
    <property type="component" value="Chromosome"/>
</dbReference>
<dbReference type="PROSITE" id="PS51724">
    <property type="entry name" value="SPOR"/>
    <property type="match status" value="1"/>
</dbReference>
<dbReference type="InterPro" id="IPR036908">
    <property type="entry name" value="RlpA-like_sf"/>
</dbReference>
<comment type="function">
    <text evidence="4">Lytic transglycosylase with a strong preference for naked glycan strands that lack stem peptides.</text>
</comment>
<evidence type="ECO:0000259" key="6">
    <source>
        <dbReference type="PROSITE" id="PS51724"/>
    </source>
</evidence>
<dbReference type="PROSITE" id="PS51257">
    <property type="entry name" value="PROKAR_LIPOPROTEIN"/>
    <property type="match status" value="1"/>
</dbReference>
<evidence type="ECO:0000256" key="2">
    <source>
        <dbReference type="ARBA" id="ARBA00023239"/>
    </source>
</evidence>
<evidence type="ECO:0000256" key="5">
    <source>
        <dbReference type="RuleBase" id="RU003495"/>
    </source>
</evidence>
<keyword evidence="1" id="KW-0732">Signal</keyword>
<name>A0AB72UD09_9PROT</name>
<dbReference type="EC" id="4.2.2.-" evidence="4"/>
<evidence type="ECO:0000256" key="1">
    <source>
        <dbReference type="ARBA" id="ARBA00022729"/>
    </source>
</evidence>
<dbReference type="GO" id="GO:0000270">
    <property type="term" value="P:peptidoglycan metabolic process"/>
    <property type="evidence" value="ECO:0007669"/>
    <property type="project" value="UniProtKB-UniRule"/>
</dbReference>